<feature type="domain" description="HTH DNA binding" evidence="1">
    <location>
        <begin position="267"/>
        <end position="321"/>
    </location>
</feature>
<sequence length="382" mass="39947">MSQNQPGLLDTLLGLEVAAGRIEGAFAADPDLGRLWRMQAALSEACRSVGLEDIHLSEGDLALRAFETPLTAFEPARGGWHAERLLRVIVAPGDIAAEPGATIARCLRAGLVDDGEAAGTPEDLDILARDVAVAVAAAATPCLAGIRAAALVRAATGGTQPSAERLVFLAADHALRRGRAGGRGPSPGEGAEGILPALSADWVLLPSMALSAQGFRAWSPLSPTGIADLLSGLRIETGRTLGDLPVLRRWRDRAQGACSGRHGKSRLSDLVALCLRRPILTGRGIADALAVTDRTARNLTAEAVEAGILAQLTPRRTYRAWAPVPLADRLRRRSQPVARSVTVSRAGPTRDALSVDAALADLDAALAQADRVLARYGTRDGT</sequence>
<reference evidence="2 3" key="1">
    <citation type="submission" date="2014-01" db="EMBL/GenBank/DDBJ databases">
        <title>Roseivivax isoporae LMG 25204 Genome Sequencing.</title>
        <authorList>
            <person name="Lai Q."/>
            <person name="Li G."/>
            <person name="Shao Z."/>
        </authorList>
    </citation>
    <scope>NUCLEOTIDE SEQUENCE [LARGE SCALE GENOMIC DNA]</scope>
    <source>
        <strain evidence="2 3">LMG 25204</strain>
    </source>
</reference>
<dbReference type="OrthoDB" id="7838433at2"/>
<dbReference type="AlphaFoldDB" id="X7FBG4"/>
<organism evidence="2 3">
    <name type="scientific">Roseivivax isoporae LMG 25204</name>
    <dbReference type="NCBI Taxonomy" id="1449351"/>
    <lineage>
        <taxon>Bacteria</taxon>
        <taxon>Pseudomonadati</taxon>
        <taxon>Pseudomonadota</taxon>
        <taxon>Alphaproteobacteria</taxon>
        <taxon>Rhodobacterales</taxon>
        <taxon>Roseobacteraceae</taxon>
        <taxon>Roseivivax</taxon>
    </lineage>
</organism>
<evidence type="ECO:0000313" key="3">
    <source>
        <dbReference type="Proteomes" id="UP000023430"/>
    </source>
</evidence>
<dbReference type="Pfam" id="PF11972">
    <property type="entry name" value="HTH_13"/>
    <property type="match status" value="1"/>
</dbReference>
<dbReference type="RefSeq" id="WP_043766587.1">
    <property type="nucleotide sequence ID" value="NZ_JAME01000004.1"/>
</dbReference>
<accession>X7FBG4</accession>
<name>X7FBG4_9RHOB</name>
<keyword evidence="3" id="KW-1185">Reference proteome</keyword>
<gene>
    <name evidence="2" type="ORF">RISW2_15570</name>
</gene>
<protein>
    <recommendedName>
        <fullName evidence="1">HTH DNA binding domain-containing protein</fullName>
    </recommendedName>
</protein>
<proteinExistence type="predicted"/>
<dbReference type="Proteomes" id="UP000023430">
    <property type="component" value="Unassembled WGS sequence"/>
</dbReference>
<evidence type="ECO:0000259" key="1">
    <source>
        <dbReference type="Pfam" id="PF11972"/>
    </source>
</evidence>
<dbReference type="STRING" id="1449351.RISW2_15570"/>
<evidence type="ECO:0000313" key="2">
    <source>
        <dbReference type="EMBL" id="ETX30252.1"/>
    </source>
</evidence>
<dbReference type="EMBL" id="JAME01000004">
    <property type="protein sequence ID" value="ETX30252.1"/>
    <property type="molecule type" value="Genomic_DNA"/>
</dbReference>
<comment type="caution">
    <text evidence="2">The sequence shown here is derived from an EMBL/GenBank/DDBJ whole genome shotgun (WGS) entry which is preliminary data.</text>
</comment>
<dbReference type="eggNOG" id="ENOG502ZY88">
    <property type="taxonomic scope" value="Bacteria"/>
</dbReference>
<dbReference type="InterPro" id="IPR021068">
    <property type="entry name" value="HTH_DNA-bd"/>
</dbReference>